<feature type="transmembrane region" description="Helical" evidence="2">
    <location>
        <begin position="20"/>
        <end position="39"/>
    </location>
</feature>
<protein>
    <submittedName>
        <fullName evidence="4">Uncharacterized protein</fullName>
    </submittedName>
</protein>
<dbReference type="EMBL" id="OZ035840">
    <property type="protein sequence ID" value="CAL1587974.1"/>
    <property type="molecule type" value="Genomic_DNA"/>
</dbReference>
<keyword evidence="5" id="KW-1185">Reference proteome</keyword>
<evidence type="ECO:0000313" key="5">
    <source>
        <dbReference type="Proteomes" id="UP001497482"/>
    </source>
</evidence>
<evidence type="ECO:0000313" key="4">
    <source>
        <dbReference type="EMBL" id="CAL1614200.1"/>
    </source>
</evidence>
<name>A0AAV2MLK4_KNICA</name>
<sequence length="182" mass="20366">MSTPSQTGASLLTYRYSPSVHTTQPCINLTSILLLFLRVPRCHRYLGRMKRLPGRGHWSQREARLPGPGRTRRTRRPRCCYNPSEHIDPPVLQSAPGCAEHTTNNRNMPADRPCSTATENIPPASLSDHTTSTDCIITAHMDYVIRMRPASDHINKNSGDMENAGWIFACSALFQNISPLLN</sequence>
<accession>A0AAV2MLK4</accession>
<dbReference type="Proteomes" id="UP001497482">
    <property type="component" value="Chromosome 18"/>
</dbReference>
<keyword evidence="2" id="KW-1133">Transmembrane helix</keyword>
<feature type="region of interest" description="Disordered" evidence="1">
    <location>
        <begin position="55"/>
        <end position="76"/>
    </location>
</feature>
<keyword evidence="2" id="KW-0812">Transmembrane</keyword>
<proteinExistence type="predicted"/>
<gene>
    <name evidence="3" type="ORF">KC01_LOCUS17861</name>
    <name evidence="4" type="ORF">KC01_LOCUS40268</name>
</gene>
<dbReference type="Proteomes" id="UP001497482">
    <property type="component" value="Chromosome 8"/>
</dbReference>
<evidence type="ECO:0000256" key="2">
    <source>
        <dbReference type="SAM" id="Phobius"/>
    </source>
</evidence>
<reference evidence="4 5" key="1">
    <citation type="submission" date="2024-04" db="EMBL/GenBank/DDBJ databases">
        <authorList>
            <person name="Waldvogel A.-M."/>
            <person name="Schoenle A."/>
        </authorList>
    </citation>
    <scope>NUCLEOTIDE SEQUENCE [LARGE SCALE GENOMIC DNA]</scope>
</reference>
<keyword evidence="2" id="KW-0472">Membrane</keyword>
<evidence type="ECO:0000256" key="1">
    <source>
        <dbReference type="SAM" id="MobiDB-lite"/>
    </source>
</evidence>
<evidence type="ECO:0000313" key="3">
    <source>
        <dbReference type="EMBL" id="CAL1587974.1"/>
    </source>
</evidence>
<dbReference type="EMBL" id="OZ035830">
    <property type="protein sequence ID" value="CAL1614200.1"/>
    <property type="molecule type" value="Genomic_DNA"/>
</dbReference>
<dbReference type="AlphaFoldDB" id="A0AAV2MLK4"/>
<organism evidence="4 5">
    <name type="scientific">Knipowitschia caucasica</name>
    <name type="common">Caucasian dwarf goby</name>
    <name type="synonym">Pomatoschistus caucasicus</name>
    <dbReference type="NCBI Taxonomy" id="637954"/>
    <lineage>
        <taxon>Eukaryota</taxon>
        <taxon>Metazoa</taxon>
        <taxon>Chordata</taxon>
        <taxon>Craniata</taxon>
        <taxon>Vertebrata</taxon>
        <taxon>Euteleostomi</taxon>
        <taxon>Actinopterygii</taxon>
        <taxon>Neopterygii</taxon>
        <taxon>Teleostei</taxon>
        <taxon>Neoteleostei</taxon>
        <taxon>Acanthomorphata</taxon>
        <taxon>Gobiaria</taxon>
        <taxon>Gobiiformes</taxon>
        <taxon>Gobioidei</taxon>
        <taxon>Gobiidae</taxon>
        <taxon>Gobiinae</taxon>
        <taxon>Knipowitschia</taxon>
    </lineage>
</organism>